<dbReference type="InterPro" id="IPR026870">
    <property type="entry name" value="Zinc_ribbon_dom"/>
</dbReference>
<reference evidence="3 4" key="1">
    <citation type="journal article" date="2015" name="Proc. Natl. Acad. Sci. U.S.A.">
        <title>Expanded metabolic versatility of ubiquitous nitrite-oxidizing bacteria from the genus Nitrospira.</title>
        <authorList>
            <person name="Koch H."/>
            <person name="Lucker S."/>
            <person name="Albertsen M."/>
            <person name="Kitzinger K."/>
            <person name="Herbold C."/>
            <person name="Spieck E."/>
            <person name="Nielsen P.H."/>
            <person name="Wagner M."/>
            <person name="Daims H."/>
        </authorList>
    </citation>
    <scope>NUCLEOTIDE SEQUENCE [LARGE SCALE GENOMIC DNA]</scope>
    <source>
        <strain evidence="3 4">NSP M-1</strain>
    </source>
</reference>
<keyword evidence="4" id="KW-1185">Reference proteome</keyword>
<protein>
    <recommendedName>
        <fullName evidence="2">Zinc-ribbon domain-containing protein</fullName>
    </recommendedName>
</protein>
<dbReference type="OrthoDB" id="9781139at2"/>
<dbReference type="KEGG" id="nmv:NITMOv2_0398"/>
<dbReference type="AlphaFoldDB" id="A0A0K2G7I2"/>
<dbReference type="Pfam" id="PF10947">
    <property type="entry name" value="DUF2628"/>
    <property type="match status" value="1"/>
</dbReference>
<dbReference type="EMBL" id="CP011801">
    <property type="protein sequence ID" value="ALA56834.1"/>
    <property type="molecule type" value="Genomic_DNA"/>
</dbReference>
<keyword evidence="1" id="KW-0812">Transmembrane</keyword>
<accession>A0A0K2G7I2</accession>
<feature type="domain" description="Zinc-ribbon" evidence="2">
    <location>
        <begin position="4"/>
        <end position="25"/>
    </location>
</feature>
<evidence type="ECO:0000256" key="1">
    <source>
        <dbReference type="SAM" id="Phobius"/>
    </source>
</evidence>
<dbReference type="Pfam" id="PF13240">
    <property type="entry name" value="Zn_Ribbon_1"/>
    <property type="match status" value="1"/>
</dbReference>
<gene>
    <name evidence="3" type="ORF">NITMOv2_0398</name>
</gene>
<keyword evidence="1" id="KW-1133">Transmembrane helix</keyword>
<dbReference type="InterPro" id="IPR024399">
    <property type="entry name" value="DUF2628"/>
</dbReference>
<dbReference type="RefSeq" id="WP_053378261.1">
    <property type="nucleotide sequence ID" value="NZ_CP011801.1"/>
</dbReference>
<evidence type="ECO:0000313" key="4">
    <source>
        <dbReference type="Proteomes" id="UP000069205"/>
    </source>
</evidence>
<sequence>MKMCPQCRQENPEDANYCHQCGTALGSPAPVAEAVAGDSVPRITAVQTDEALWRQFIGPNADHYLARFKKFSMNGQPRFALSWNWPAFLFISFLWFLYRKMYLHALVYAVGPMISTYVTGDITVGIVWSVMAGGTANYLYYWHCKEQIAEIKKTTRLNDAAQAAALKEAGGVQPYVIWVGVVLYLIFFATLAKMIEGGPPDKMPTKPGKPTAVGSA</sequence>
<name>A0A0K2G7I2_NITMO</name>
<feature type="transmembrane region" description="Helical" evidence="1">
    <location>
        <begin position="79"/>
        <end position="98"/>
    </location>
</feature>
<dbReference type="STRING" id="42253.NITMOv2_0398"/>
<keyword evidence="1" id="KW-0472">Membrane</keyword>
<proteinExistence type="predicted"/>
<dbReference type="Proteomes" id="UP000069205">
    <property type="component" value="Chromosome"/>
</dbReference>
<feature type="transmembrane region" description="Helical" evidence="1">
    <location>
        <begin position="175"/>
        <end position="195"/>
    </location>
</feature>
<evidence type="ECO:0000259" key="2">
    <source>
        <dbReference type="Pfam" id="PF13240"/>
    </source>
</evidence>
<organism evidence="3 4">
    <name type="scientific">Nitrospira moscoviensis</name>
    <dbReference type="NCBI Taxonomy" id="42253"/>
    <lineage>
        <taxon>Bacteria</taxon>
        <taxon>Pseudomonadati</taxon>
        <taxon>Nitrospirota</taxon>
        <taxon>Nitrospiria</taxon>
        <taxon>Nitrospirales</taxon>
        <taxon>Nitrospiraceae</taxon>
        <taxon>Nitrospira</taxon>
    </lineage>
</organism>
<evidence type="ECO:0000313" key="3">
    <source>
        <dbReference type="EMBL" id="ALA56834.1"/>
    </source>
</evidence>
<dbReference type="PATRIC" id="fig|42253.5.peg.385"/>